<dbReference type="SFLD" id="SFLDS00019">
    <property type="entry name" value="Glutathione_Transferase_(cytos"/>
    <property type="match status" value="1"/>
</dbReference>
<dbReference type="SFLD" id="SFLDG00358">
    <property type="entry name" value="Main_(cytGST)"/>
    <property type="match status" value="1"/>
</dbReference>
<name>A0A5P9JTV3_9HYPH</name>
<evidence type="ECO:0000313" key="5">
    <source>
        <dbReference type="EMBL" id="QFU16252.1"/>
    </source>
</evidence>
<dbReference type="SUPFAM" id="SSF52833">
    <property type="entry name" value="Thioredoxin-like"/>
    <property type="match status" value="1"/>
</dbReference>
<dbReference type="Pfam" id="PF00043">
    <property type="entry name" value="GST_C"/>
    <property type="match status" value="1"/>
</dbReference>
<dbReference type="KEGG" id="mico:GDR74_08460"/>
<dbReference type="InterPro" id="IPR036282">
    <property type="entry name" value="Glutathione-S-Trfase_C_sf"/>
</dbReference>
<dbReference type="InterPro" id="IPR036249">
    <property type="entry name" value="Thioredoxin-like_sf"/>
</dbReference>
<protein>
    <submittedName>
        <fullName evidence="5">Glutathione S-transferase family protein</fullName>
    </submittedName>
</protein>
<dbReference type="PANTHER" id="PTHR44051:SF2">
    <property type="entry name" value="HYPOTHETICAL GLUTATHIONE S-TRANSFERASE LIKE PROTEIN"/>
    <property type="match status" value="1"/>
</dbReference>
<dbReference type="Gene3D" id="3.40.30.10">
    <property type="entry name" value="Glutaredoxin"/>
    <property type="match status" value="1"/>
</dbReference>
<dbReference type="GO" id="GO:0016740">
    <property type="term" value="F:transferase activity"/>
    <property type="evidence" value="ECO:0007669"/>
    <property type="project" value="UniProtKB-KW"/>
</dbReference>
<dbReference type="InterPro" id="IPR004046">
    <property type="entry name" value="GST_C"/>
</dbReference>
<dbReference type="Pfam" id="PF02798">
    <property type="entry name" value="GST_N"/>
    <property type="match status" value="1"/>
</dbReference>
<dbReference type="Proteomes" id="UP000325614">
    <property type="component" value="Chromosome"/>
</dbReference>
<dbReference type="EMBL" id="CP045423">
    <property type="protein sequence ID" value="QFU16252.1"/>
    <property type="molecule type" value="Genomic_DNA"/>
</dbReference>
<evidence type="ECO:0000313" key="6">
    <source>
        <dbReference type="Proteomes" id="UP000325614"/>
    </source>
</evidence>
<dbReference type="InterPro" id="IPR040079">
    <property type="entry name" value="Glutathione_S-Trfase"/>
</dbReference>
<feature type="region of interest" description="Disordered" evidence="2">
    <location>
        <begin position="1"/>
        <end position="30"/>
    </location>
</feature>
<proteinExistence type="inferred from homology"/>
<evidence type="ECO:0000259" key="4">
    <source>
        <dbReference type="PROSITE" id="PS50405"/>
    </source>
</evidence>
<sequence>MLPSRQMQVACGPEWPRQRPQRAASAKTRSTFARDALVSAPAKPTHRTGANMTARFELHGMFVSGPTYKVGLMLSLAGEPFDYVHLNLMEGEHKRPAYLAKQRFGQVPMLVDRSNGRHLCQSAAILEYLADTLGKFGGASLDERLRAREWLYWDFDRLAAPLYRARVIKAGFRPAPAEVLEDCQAAAKTALKVLDTHLAGRDWLVGEGVTVADIDIYGVVAFAGAAGIDLADYPQVAAWAKRVEALPGFQPADALLPKTSREAA</sequence>
<dbReference type="PROSITE" id="PS50405">
    <property type="entry name" value="GST_CTER"/>
    <property type="match status" value="1"/>
</dbReference>
<evidence type="ECO:0000259" key="3">
    <source>
        <dbReference type="PROSITE" id="PS50404"/>
    </source>
</evidence>
<comment type="similarity">
    <text evidence="1">Belongs to the GST superfamily.</text>
</comment>
<dbReference type="AlphaFoldDB" id="A0A5P9JTV3"/>
<keyword evidence="5" id="KW-0808">Transferase</keyword>
<accession>A0A5P9JTV3</accession>
<feature type="domain" description="GST N-terminal" evidence="3">
    <location>
        <begin position="54"/>
        <end position="137"/>
    </location>
</feature>
<keyword evidence="6" id="KW-1185">Reference proteome</keyword>
<dbReference type="SUPFAM" id="SSF47616">
    <property type="entry name" value="GST C-terminal domain-like"/>
    <property type="match status" value="1"/>
</dbReference>
<dbReference type="InterPro" id="IPR004045">
    <property type="entry name" value="Glutathione_S-Trfase_N"/>
</dbReference>
<evidence type="ECO:0000256" key="2">
    <source>
        <dbReference type="SAM" id="MobiDB-lite"/>
    </source>
</evidence>
<dbReference type="PROSITE" id="PS50404">
    <property type="entry name" value="GST_NTER"/>
    <property type="match status" value="1"/>
</dbReference>
<evidence type="ECO:0000256" key="1">
    <source>
        <dbReference type="RuleBase" id="RU003494"/>
    </source>
</evidence>
<gene>
    <name evidence="5" type="ORF">GDR74_08460</name>
</gene>
<dbReference type="InterPro" id="IPR010987">
    <property type="entry name" value="Glutathione-S-Trfase_C-like"/>
</dbReference>
<organism evidence="5 6">
    <name type="scientific">Microvirga thermotolerans</name>
    <dbReference type="NCBI Taxonomy" id="2651334"/>
    <lineage>
        <taxon>Bacteria</taxon>
        <taxon>Pseudomonadati</taxon>
        <taxon>Pseudomonadota</taxon>
        <taxon>Alphaproteobacteria</taxon>
        <taxon>Hyphomicrobiales</taxon>
        <taxon>Methylobacteriaceae</taxon>
        <taxon>Microvirga</taxon>
    </lineage>
</organism>
<dbReference type="Gene3D" id="1.20.1050.10">
    <property type="match status" value="1"/>
</dbReference>
<reference evidence="5 6" key="1">
    <citation type="submission" date="2019-10" db="EMBL/GenBank/DDBJ databases">
        <title>Isolation, Identification of Microvirga thermotolerans HR1, a novel thermophilic bacterium and Comparative Genomics of the genus Microvirga.</title>
        <authorList>
            <person name="Li J."/>
            <person name="Zhang W."/>
            <person name="Lin M."/>
            <person name="Wang J."/>
        </authorList>
    </citation>
    <scope>NUCLEOTIDE SEQUENCE [LARGE SCALE GENOMIC DNA]</scope>
    <source>
        <strain evidence="5 6">HR1</strain>
    </source>
</reference>
<dbReference type="PANTHER" id="PTHR44051">
    <property type="entry name" value="GLUTATHIONE S-TRANSFERASE-RELATED"/>
    <property type="match status" value="1"/>
</dbReference>
<feature type="domain" description="GST C-terminal" evidence="4">
    <location>
        <begin position="140"/>
        <end position="264"/>
    </location>
</feature>